<proteinExistence type="predicted"/>
<keyword evidence="1 4" id="KW-0575">Peroxidase</keyword>
<dbReference type="CDD" id="cd09823">
    <property type="entry name" value="peroxinectin_like"/>
    <property type="match status" value="1"/>
</dbReference>
<feature type="region of interest" description="Disordered" evidence="2">
    <location>
        <begin position="51"/>
        <end position="101"/>
    </location>
</feature>
<evidence type="ECO:0000256" key="1">
    <source>
        <dbReference type="ARBA" id="ARBA00022559"/>
    </source>
</evidence>
<dbReference type="PANTHER" id="PTHR11475:SF86">
    <property type="entry name" value="PEROXIDASE"/>
    <property type="match status" value="1"/>
</dbReference>
<dbReference type="Gene3D" id="1.10.640.10">
    <property type="entry name" value="Haem peroxidase domain superfamily, animal type"/>
    <property type="match status" value="1"/>
</dbReference>
<keyword evidence="1 4" id="KW-0560">Oxidoreductase</keyword>
<keyword evidence="3" id="KW-0732">Signal</keyword>
<keyword evidence="5" id="KW-1185">Reference proteome</keyword>
<dbReference type="PANTHER" id="PTHR11475">
    <property type="entry name" value="OXIDASE/PEROXIDASE"/>
    <property type="match status" value="1"/>
</dbReference>
<feature type="chain" id="PRO_5047002669" evidence="3">
    <location>
        <begin position="26"/>
        <end position="763"/>
    </location>
</feature>
<dbReference type="Pfam" id="PF03098">
    <property type="entry name" value="An_peroxidase"/>
    <property type="match status" value="1"/>
</dbReference>
<name>A0ABN7ATV1_9HEMI</name>
<dbReference type="GO" id="GO:0004601">
    <property type="term" value="F:peroxidase activity"/>
    <property type="evidence" value="ECO:0007669"/>
    <property type="project" value="UniProtKB-KW"/>
</dbReference>
<feature type="compositionally biased region" description="Polar residues" evidence="2">
    <location>
        <begin position="51"/>
        <end position="61"/>
    </location>
</feature>
<reference evidence="4 5" key="1">
    <citation type="submission" date="2023-09" db="EMBL/GenBank/DDBJ databases">
        <title>Nesidiocoris tenuis whole genome shotgun sequence.</title>
        <authorList>
            <person name="Shibata T."/>
            <person name="Shimoda M."/>
            <person name="Kobayashi T."/>
            <person name="Uehara T."/>
        </authorList>
    </citation>
    <scope>NUCLEOTIDE SEQUENCE [LARGE SCALE GENOMIC DNA]</scope>
    <source>
        <strain evidence="4 5">Japan</strain>
    </source>
</reference>
<organism evidence="4 5">
    <name type="scientific">Nesidiocoris tenuis</name>
    <dbReference type="NCBI Taxonomy" id="355587"/>
    <lineage>
        <taxon>Eukaryota</taxon>
        <taxon>Metazoa</taxon>
        <taxon>Ecdysozoa</taxon>
        <taxon>Arthropoda</taxon>
        <taxon>Hexapoda</taxon>
        <taxon>Insecta</taxon>
        <taxon>Pterygota</taxon>
        <taxon>Neoptera</taxon>
        <taxon>Paraneoptera</taxon>
        <taxon>Hemiptera</taxon>
        <taxon>Heteroptera</taxon>
        <taxon>Panheteroptera</taxon>
        <taxon>Cimicomorpha</taxon>
        <taxon>Miridae</taxon>
        <taxon>Dicyphina</taxon>
        <taxon>Nesidiocoris</taxon>
    </lineage>
</organism>
<gene>
    <name evidence="4" type="ORF">NTJ_08187</name>
</gene>
<dbReference type="EMBL" id="AP028914">
    <property type="protein sequence ID" value="BES95378.1"/>
    <property type="molecule type" value="Genomic_DNA"/>
</dbReference>
<sequence length="763" mass="85762">MTRWRLASSAVVVVLLAAHATSIQSSSYYNPFRKYTDGPAYSSVSFTHNQQIYHPSPNDQPSYHGPRIHGSGHGGPPGFGYSQTHLPPQEHQSRYSRPLPSQPLYHSPDPLIAGPAPARGYSLPRPGSPYSENSLIGGPFYGIAAPPAEQGCPIKSYGPCSKSKFRTIDGSCNNLRNPTQGTPNTKYNRLLPARYADGIHLPPVSVTGNKLPGARLVSIVLFPDKPIPDPVWTLSSMQWGQIITHDMSMAMGTTQTKPYANQCCSPDGRLQIPHDRAPAQCYPIEIPGDDPLYSKFGQMCMNFMRSTTDVDRGCAPPHAQAHEQMVTVTHYLDASLVYGSDLQTAAALREGNGGRLKVDVRGGRQWPPPAANKSATCANQDDDEPCYRFGDVRANQNPQLTVLQIILLREHNRLADTLRHINPHWDDERLYQEARRILIAEYQHINYAEWLPIFIGTKNMMKYGLLYKTDGYVNDYREDVDPSVINGHATAAFRYFHSAIQGQIHLISEKRSSYGALRLSDYLNKPGVIEDGDNMDSLTRGLATQNQEEVDPFLTSEITDYLFRNGMPFGRDLRAIDIQRGRDHGLSSYNDYRQFCGLPRAHNFQDFGDYISPENIEKIALLYDSPDDVDLVVGGSLEKHIKDTLTGPTFLCIMLEQFYRTRVADRYFYESGDPHVAFTPEQLREIRKATVSRLFCDNGDQIQYMQPEGFRVIGEKNQLVPCENIDAIPAIDLGWWKEEPTHYSGHLGRDLPRFDDFDLYSKK</sequence>
<dbReference type="InterPro" id="IPR010255">
    <property type="entry name" value="Haem_peroxidase_sf"/>
</dbReference>
<dbReference type="SUPFAM" id="SSF48113">
    <property type="entry name" value="Heme-dependent peroxidases"/>
    <property type="match status" value="1"/>
</dbReference>
<dbReference type="InterPro" id="IPR019791">
    <property type="entry name" value="Haem_peroxidase_animal"/>
</dbReference>
<dbReference type="Proteomes" id="UP001307889">
    <property type="component" value="Chromosome 6"/>
</dbReference>
<dbReference type="PROSITE" id="PS50292">
    <property type="entry name" value="PEROXIDASE_3"/>
    <property type="match status" value="1"/>
</dbReference>
<evidence type="ECO:0000256" key="3">
    <source>
        <dbReference type="SAM" id="SignalP"/>
    </source>
</evidence>
<dbReference type="InterPro" id="IPR037120">
    <property type="entry name" value="Haem_peroxidase_sf_animal"/>
</dbReference>
<evidence type="ECO:0000313" key="5">
    <source>
        <dbReference type="Proteomes" id="UP001307889"/>
    </source>
</evidence>
<feature type="signal peptide" evidence="3">
    <location>
        <begin position="1"/>
        <end position="25"/>
    </location>
</feature>
<protein>
    <submittedName>
        <fullName evidence="4">Peroxidase</fullName>
    </submittedName>
</protein>
<dbReference type="PRINTS" id="PR00457">
    <property type="entry name" value="ANPEROXIDASE"/>
</dbReference>
<accession>A0ABN7ATV1</accession>
<evidence type="ECO:0000313" key="4">
    <source>
        <dbReference type="EMBL" id="BES95378.1"/>
    </source>
</evidence>
<evidence type="ECO:0000256" key="2">
    <source>
        <dbReference type="SAM" id="MobiDB-lite"/>
    </source>
</evidence>